<protein>
    <submittedName>
        <fullName evidence="2">Transposase IS4 family protein</fullName>
    </submittedName>
</protein>
<dbReference type="PANTHER" id="PTHR30007:SF1">
    <property type="entry name" value="BLR1914 PROTEIN"/>
    <property type="match status" value="1"/>
</dbReference>
<sequence length="144" mass="16820">MIVVDGNGVPIGLHMDSAQPHERTLAEPTVQSIRVLRRRGRPTTRPKALVADKAYDSAEVRRTLRRRGITPTISPIGRPNRTYPKRGHPIRAGTRYRQHWKVERCFGWMDNCRRLVVRYDCHLHIYRAFCLVAIILWCIDRILK</sequence>
<dbReference type="GO" id="GO:0003677">
    <property type="term" value="F:DNA binding"/>
    <property type="evidence" value="ECO:0007669"/>
    <property type="project" value="InterPro"/>
</dbReference>
<dbReference type="EnsemblBacteria" id="ABY35671">
    <property type="protein sequence ID" value="ABY35671"/>
    <property type="gene ID" value="Caur_2463"/>
</dbReference>
<dbReference type="Pfam" id="PF01609">
    <property type="entry name" value="DDE_Tnp_1"/>
    <property type="match status" value="1"/>
</dbReference>
<dbReference type="GO" id="GO:0004803">
    <property type="term" value="F:transposase activity"/>
    <property type="evidence" value="ECO:0007669"/>
    <property type="project" value="InterPro"/>
</dbReference>
<dbReference type="HOGENOM" id="CLU_055261_1_4_0"/>
<reference evidence="3" key="1">
    <citation type="journal article" date="2011" name="BMC Genomics">
        <title>Complete genome sequence of the filamentous anoxygenic phototrophic bacterium Chloroflexus aurantiacus.</title>
        <authorList>
            <person name="Tang K.H."/>
            <person name="Barry K."/>
            <person name="Chertkov O."/>
            <person name="Dalin E."/>
            <person name="Han C.S."/>
            <person name="Hauser L.J."/>
            <person name="Honchak B.M."/>
            <person name="Karbach L.E."/>
            <person name="Land M.L."/>
            <person name="Lapidus A."/>
            <person name="Larimer F.W."/>
            <person name="Mikhailova N."/>
            <person name="Pitluck S."/>
            <person name="Pierson B.K."/>
            <person name="Blankenship R.E."/>
        </authorList>
    </citation>
    <scope>NUCLEOTIDE SEQUENCE [LARGE SCALE GENOMIC DNA]</scope>
    <source>
        <strain evidence="3">ATCC 29366 / DSM 635 / J-10-fl</strain>
    </source>
</reference>
<dbReference type="InParanoid" id="A9WHY0"/>
<dbReference type="InterPro" id="IPR002559">
    <property type="entry name" value="Transposase_11"/>
</dbReference>
<evidence type="ECO:0000313" key="2">
    <source>
        <dbReference type="EMBL" id="ABY35671.1"/>
    </source>
</evidence>
<feature type="domain" description="Transposase IS4-like" evidence="1">
    <location>
        <begin position="2"/>
        <end position="137"/>
    </location>
</feature>
<name>A9WHY0_CHLAA</name>
<dbReference type="eggNOG" id="COG3293">
    <property type="taxonomic scope" value="Bacteria"/>
</dbReference>
<accession>A9WHY0</accession>
<dbReference type="PANTHER" id="PTHR30007">
    <property type="entry name" value="PHP DOMAIN PROTEIN"/>
    <property type="match status" value="1"/>
</dbReference>
<dbReference type="PATRIC" id="fig|324602.8.peg.2777"/>
<gene>
    <name evidence="2" type="ordered locus">Caur_2463</name>
</gene>
<evidence type="ECO:0000259" key="1">
    <source>
        <dbReference type="Pfam" id="PF01609"/>
    </source>
</evidence>
<proteinExistence type="predicted"/>
<dbReference type="GO" id="GO:0006313">
    <property type="term" value="P:DNA transposition"/>
    <property type="evidence" value="ECO:0007669"/>
    <property type="project" value="InterPro"/>
</dbReference>
<dbReference type="AlphaFoldDB" id="A9WHY0"/>
<dbReference type="Proteomes" id="UP000002008">
    <property type="component" value="Chromosome"/>
</dbReference>
<organism evidence="2 3">
    <name type="scientific">Chloroflexus aurantiacus (strain ATCC 29366 / DSM 635 / J-10-fl)</name>
    <dbReference type="NCBI Taxonomy" id="324602"/>
    <lineage>
        <taxon>Bacteria</taxon>
        <taxon>Bacillati</taxon>
        <taxon>Chloroflexota</taxon>
        <taxon>Chloroflexia</taxon>
        <taxon>Chloroflexales</taxon>
        <taxon>Chloroflexineae</taxon>
        <taxon>Chloroflexaceae</taxon>
        <taxon>Chloroflexus</taxon>
    </lineage>
</organism>
<keyword evidence="3" id="KW-1185">Reference proteome</keyword>
<dbReference type="EMBL" id="CP000909">
    <property type="protein sequence ID" value="ABY35671.1"/>
    <property type="molecule type" value="Genomic_DNA"/>
</dbReference>
<dbReference type="STRING" id="324602.Caur_2463"/>
<dbReference type="KEGG" id="cau:Caur_2463"/>
<evidence type="ECO:0000313" key="3">
    <source>
        <dbReference type="Proteomes" id="UP000002008"/>
    </source>
</evidence>